<evidence type="ECO:0000256" key="3">
    <source>
        <dbReference type="ARBA" id="ARBA00022989"/>
    </source>
</evidence>
<evidence type="ECO:0000256" key="2">
    <source>
        <dbReference type="ARBA" id="ARBA00022692"/>
    </source>
</evidence>
<dbReference type="RefSeq" id="WP_086501279.1">
    <property type="nucleotide sequence ID" value="NZ_MSSV01000007.1"/>
</dbReference>
<dbReference type="Gene3D" id="2.40.50.100">
    <property type="match status" value="1"/>
</dbReference>
<keyword evidence="2 5" id="KW-0812">Transmembrane</keyword>
<dbReference type="EMBL" id="QKZU01000004">
    <property type="protein sequence ID" value="PZX59386.1"/>
    <property type="molecule type" value="Genomic_DNA"/>
</dbReference>
<protein>
    <submittedName>
        <fullName evidence="7">HlyD family efflux transporter periplasmic adaptor subunit</fullName>
    </submittedName>
    <submittedName>
        <fullName evidence="6">Multidrug resistance efflux pump</fullName>
    </submittedName>
</protein>
<dbReference type="Proteomes" id="UP000249115">
    <property type="component" value="Unassembled WGS sequence"/>
</dbReference>
<feature type="transmembrane region" description="Helical" evidence="5">
    <location>
        <begin position="29"/>
        <end position="51"/>
    </location>
</feature>
<accession>A0A2W7RK55</accession>
<evidence type="ECO:0000313" key="9">
    <source>
        <dbReference type="Proteomes" id="UP000321927"/>
    </source>
</evidence>
<dbReference type="GO" id="GO:0016020">
    <property type="term" value="C:membrane"/>
    <property type="evidence" value="ECO:0007669"/>
    <property type="project" value="UniProtKB-SubCell"/>
</dbReference>
<dbReference type="InterPro" id="IPR050739">
    <property type="entry name" value="MFP"/>
</dbReference>
<evidence type="ECO:0000256" key="1">
    <source>
        <dbReference type="ARBA" id="ARBA00004167"/>
    </source>
</evidence>
<evidence type="ECO:0000313" key="7">
    <source>
        <dbReference type="EMBL" id="TXD77351.1"/>
    </source>
</evidence>
<proteinExistence type="predicted"/>
<dbReference type="PANTHER" id="PTHR30386">
    <property type="entry name" value="MEMBRANE FUSION SUBUNIT OF EMRAB-TOLC MULTIDRUG EFFLUX PUMP"/>
    <property type="match status" value="1"/>
</dbReference>
<name>A0A2W7RK55_9BACT</name>
<evidence type="ECO:0000256" key="5">
    <source>
        <dbReference type="SAM" id="Phobius"/>
    </source>
</evidence>
<sequence length="434" mass="49246">MSENPRPIDNLQLRSEEVQEIITTPPAWLIRWGITLVFLITCGLIFLSFFIKYPDFIMSRVIVTTVEPTEKMIAKTSGQVDRLWVSNGEKVQAGQILANIKSTSDVQSVLLLKKLLEEVPFGEENGFFFPLDSLSDAVLGEIELSFVEFERSHMEFRLLERLQPSLVQLEGSRQSIHEIQERLTSQLAQKEILKRKVSLVEADFNRNKVLYEGGIIAAKDFESREMEYLLMQEQVNGMTITISQLQEALVNAGQTLKSIQVAKEQDESRALINLIQSYHGLNRALKEWENNYMLVSSTNGEIGFQGVWGEHQFVQSGEHVFSILPNERTELLGKMIVSSQNTGKIFMGQRVLIKLDNFPFQQFGTLLGEVESISVSPDEEGNYIVYSSLPEGTKTSYGKEIQLTQELLGTAEIITEDLSVAERLFFKLKSITEY</sequence>
<dbReference type="PRINTS" id="PR01490">
    <property type="entry name" value="RTXTOXIND"/>
</dbReference>
<comment type="subcellular location">
    <subcellularLocation>
        <location evidence="1">Membrane</location>
        <topology evidence="1">Single-pass membrane protein</topology>
    </subcellularLocation>
</comment>
<evidence type="ECO:0000313" key="8">
    <source>
        <dbReference type="Proteomes" id="UP000249115"/>
    </source>
</evidence>
<dbReference type="EMBL" id="VORV01000007">
    <property type="protein sequence ID" value="TXD77351.1"/>
    <property type="molecule type" value="Genomic_DNA"/>
</dbReference>
<dbReference type="Proteomes" id="UP000321927">
    <property type="component" value="Unassembled WGS sequence"/>
</dbReference>
<evidence type="ECO:0000256" key="4">
    <source>
        <dbReference type="ARBA" id="ARBA00023136"/>
    </source>
</evidence>
<gene>
    <name evidence="7" type="ORF">ESW18_11105</name>
    <name evidence="6" type="ORF">LV84_01417</name>
</gene>
<dbReference type="AlphaFoldDB" id="A0A2W7RK55"/>
<keyword evidence="4 5" id="KW-0472">Membrane</keyword>
<comment type="caution">
    <text evidence="6">The sequence shown here is derived from an EMBL/GenBank/DDBJ whole genome shotgun (WGS) entry which is preliminary data.</text>
</comment>
<keyword evidence="9" id="KW-1185">Reference proteome</keyword>
<reference evidence="7 9" key="2">
    <citation type="submission" date="2019-08" db="EMBL/GenBank/DDBJ databases">
        <title>Genome of Algoriphagus ratkowskyi IC026.</title>
        <authorList>
            <person name="Bowman J.P."/>
        </authorList>
    </citation>
    <scope>NUCLEOTIDE SEQUENCE [LARGE SCALE GENOMIC DNA]</scope>
    <source>
        <strain evidence="7 9">IC026</strain>
    </source>
</reference>
<reference evidence="6 8" key="1">
    <citation type="submission" date="2018-06" db="EMBL/GenBank/DDBJ databases">
        <title>Genomic Encyclopedia of Archaeal and Bacterial Type Strains, Phase II (KMG-II): from individual species to whole genera.</title>
        <authorList>
            <person name="Goeker M."/>
        </authorList>
    </citation>
    <scope>NUCLEOTIDE SEQUENCE [LARGE SCALE GENOMIC DNA]</scope>
    <source>
        <strain evidence="6 8">DSM 22686</strain>
    </source>
</reference>
<dbReference type="PANTHER" id="PTHR30386:SF26">
    <property type="entry name" value="TRANSPORT PROTEIN COMB"/>
    <property type="match status" value="1"/>
</dbReference>
<dbReference type="OrthoDB" id="7057889at2"/>
<evidence type="ECO:0000313" key="6">
    <source>
        <dbReference type="EMBL" id="PZX59386.1"/>
    </source>
</evidence>
<organism evidence="6 8">
    <name type="scientific">Algoriphagus ratkowskyi</name>
    <dbReference type="NCBI Taxonomy" id="57028"/>
    <lineage>
        <taxon>Bacteria</taxon>
        <taxon>Pseudomonadati</taxon>
        <taxon>Bacteroidota</taxon>
        <taxon>Cytophagia</taxon>
        <taxon>Cytophagales</taxon>
        <taxon>Cyclobacteriaceae</taxon>
        <taxon>Algoriphagus</taxon>
    </lineage>
</organism>
<keyword evidence="3 5" id="KW-1133">Transmembrane helix</keyword>